<evidence type="ECO:0000313" key="4">
    <source>
        <dbReference type="Proteomes" id="UP000192639"/>
    </source>
</evidence>
<comment type="caution">
    <text evidence="3">The sequence shown here is derived from an EMBL/GenBank/DDBJ whole genome shotgun (WGS) entry which is preliminary data.</text>
</comment>
<evidence type="ECO:0008006" key="5">
    <source>
        <dbReference type="Google" id="ProtNLM"/>
    </source>
</evidence>
<reference evidence="3 4" key="1">
    <citation type="journal article" date="2017" name="Environ. Microbiol.">
        <title>Decay of the glycolytic pathway and adaptation to intranuclear parasitism within Enterocytozoonidae microsporidia.</title>
        <authorList>
            <person name="Wiredu Boakye D."/>
            <person name="Jaroenlak P."/>
            <person name="Prachumwat A."/>
            <person name="Williams T.A."/>
            <person name="Bateman K.S."/>
            <person name="Itsathitphaisarn O."/>
            <person name="Sritunyalucksana K."/>
            <person name="Paszkiewicz K.H."/>
            <person name="Moore K.A."/>
            <person name="Stentiford G.D."/>
            <person name="Williams B.A."/>
        </authorList>
    </citation>
    <scope>NUCLEOTIDE SEQUENCE [LARGE SCALE GENOMIC DNA]</scope>
    <source>
        <strain evidence="3 4">GB1</strain>
    </source>
</reference>
<name>A0A1Y1S6I2_9MICR</name>
<keyword evidence="4" id="KW-1185">Reference proteome</keyword>
<gene>
    <name evidence="3" type="ORF">ECANGB1_2655</name>
</gene>
<proteinExistence type="predicted"/>
<evidence type="ECO:0000256" key="2">
    <source>
        <dbReference type="SAM" id="SignalP"/>
    </source>
</evidence>
<dbReference type="Proteomes" id="UP000192639">
    <property type="component" value="Unassembled WGS sequence"/>
</dbReference>
<organism evidence="3 4">
    <name type="scientific">Enterospora canceri</name>
    <dbReference type="NCBI Taxonomy" id="1081671"/>
    <lineage>
        <taxon>Eukaryota</taxon>
        <taxon>Fungi</taxon>
        <taxon>Fungi incertae sedis</taxon>
        <taxon>Microsporidia</taxon>
        <taxon>Enterocytozoonidae</taxon>
        <taxon>Enterospora</taxon>
    </lineage>
</organism>
<protein>
    <recommendedName>
        <fullName evidence="5">Secreted protein</fullName>
    </recommendedName>
</protein>
<accession>A0A1Y1S6I2</accession>
<sequence>MLLEVRVWLTVAVLLCVLLQRPSFNWRQDEPLDQLHDRPAQRSSCQTHPSEYRDSGGIDRHRGRSTSPQSGSHGHRLFHQCSGFQLRPTRCPRVPEAASTVQCA</sequence>
<dbReference type="EMBL" id="LWDP01000034">
    <property type="protein sequence ID" value="ORD94069.1"/>
    <property type="molecule type" value="Genomic_DNA"/>
</dbReference>
<feature type="compositionally biased region" description="Basic and acidic residues" evidence="1">
    <location>
        <begin position="50"/>
        <end position="60"/>
    </location>
</feature>
<feature type="compositionally biased region" description="Basic and acidic residues" evidence="1">
    <location>
        <begin position="29"/>
        <end position="40"/>
    </location>
</feature>
<feature type="signal peptide" evidence="2">
    <location>
        <begin position="1"/>
        <end position="27"/>
    </location>
</feature>
<keyword evidence="2" id="KW-0732">Signal</keyword>
<feature type="region of interest" description="Disordered" evidence="1">
    <location>
        <begin position="29"/>
        <end position="76"/>
    </location>
</feature>
<evidence type="ECO:0000313" key="3">
    <source>
        <dbReference type="EMBL" id="ORD94069.1"/>
    </source>
</evidence>
<evidence type="ECO:0000256" key="1">
    <source>
        <dbReference type="SAM" id="MobiDB-lite"/>
    </source>
</evidence>
<feature type="chain" id="PRO_5012508207" description="Secreted protein" evidence="2">
    <location>
        <begin position="28"/>
        <end position="104"/>
    </location>
</feature>
<dbReference type="AlphaFoldDB" id="A0A1Y1S6I2"/>
<dbReference type="VEuPathDB" id="MicrosporidiaDB:ECANGB1_2655"/>